<dbReference type="EMBL" id="NEVH01003500">
    <property type="protein sequence ID" value="PNF40632.1"/>
    <property type="molecule type" value="Genomic_DNA"/>
</dbReference>
<accession>A0A2J7RIH5</accession>
<evidence type="ECO:0000313" key="2">
    <source>
        <dbReference type="Proteomes" id="UP000235965"/>
    </source>
</evidence>
<sequence length="75" mass="8824">MSRRRNAGQNHDMKIADRSFVNGAKFEHLGTKVSLQHLIHEEVKSSLNSDNACYNSFQMMKPRRMRWTRHIVHMG</sequence>
<proteinExistence type="predicted"/>
<comment type="caution">
    <text evidence="1">The sequence shown here is derived from an EMBL/GenBank/DDBJ whole genome shotgun (WGS) entry which is preliminary data.</text>
</comment>
<dbReference type="InParanoid" id="A0A2J7RIH5"/>
<organism evidence="1 2">
    <name type="scientific">Cryptotermes secundus</name>
    <dbReference type="NCBI Taxonomy" id="105785"/>
    <lineage>
        <taxon>Eukaryota</taxon>
        <taxon>Metazoa</taxon>
        <taxon>Ecdysozoa</taxon>
        <taxon>Arthropoda</taxon>
        <taxon>Hexapoda</taxon>
        <taxon>Insecta</taxon>
        <taxon>Pterygota</taxon>
        <taxon>Neoptera</taxon>
        <taxon>Polyneoptera</taxon>
        <taxon>Dictyoptera</taxon>
        <taxon>Blattodea</taxon>
        <taxon>Blattoidea</taxon>
        <taxon>Termitoidae</taxon>
        <taxon>Kalotermitidae</taxon>
        <taxon>Cryptotermitinae</taxon>
        <taxon>Cryptotermes</taxon>
    </lineage>
</organism>
<gene>
    <name evidence="1" type="ORF">B7P43_G05904</name>
</gene>
<evidence type="ECO:0000313" key="1">
    <source>
        <dbReference type="EMBL" id="PNF40632.1"/>
    </source>
</evidence>
<dbReference type="AlphaFoldDB" id="A0A2J7RIH5"/>
<keyword evidence="2" id="KW-1185">Reference proteome</keyword>
<protein>
    <submittedName>
        <fullName evidence="1">Uncharacterized protein</fullName>
    </submittedName>
</protein>
<reference evidence="1 2" key="1">
    <citation type="submission" date="2017-12" db="EMBL/GenBank/DDBJ databases">
        <title>Hemimetabolous genomes reveal molecular basis of termite eusociality.</title>
        <authorList>
            <person name="Harrison M.C."/>
            <person name="Jongepier E."/>
            <person name="Robertson H.M."/>
            <person name="Arning N."/>
            <person name="Bitard-Feildel T."/>
            <person name="Chao H."/>
            <person name="Childers C.P."/>
            <person name="Dinh H."/>
            <person name="Doddapaneni H."/>
            <person name="Dugan S."/>
            <person name="Gowin J."/>
            <person name="Greiner C."/>
            <person name="Han Y."/>
            <person name="Hu H."/>
            <person name="Hughes D.S.T."/>
            <person name="Huylmans A.-K."/>
            <person name="Kemena C."/>
            <person name="Kremer L.P.M."/>
            <person name="Lee S.L."/>
            <person name="Lopez-Ezquerra A."/>
            <person name="Mallet L."/>
            <person name="Monroy-Kuhn J.M."/>
            <person name="Moser A."/>
            <person name="Murali S.C."/>
            <person name="Muzny D.M."/>
            <person name="Otani S."/>
            <person name="Piulachs M.-D."/>
            <person name="Poelchau M."/>
            <person name="Qu J."/>
            <person name="Schaub F."/>
            <person name="Wada-Katsumata A."/>
            <person name="Worley K.C."/>
            <person name="Xie Q."/>
            <person name="Ylla G."/>
            <person name="Poulsen M."/>
            <person name="Gibbs R.A."/>
            <person name="Schal C."/>
            <person name="Richards S."/>
            <person name="Belles X."/>
            <person name="Korb J."/>
            <person name="Bornberg-Bauer E."/>
        </authorList>
    </citation>
    <scope>NUCLEOTIDE SEQUENCE [LARGE SCALE GENOMIC DNA]</scope>
    <source>
        <tissue evidence="1">Whole body</tissue>
    </source>
</reference>
<name>A0A2J7RIH5_9NEOP</name>
<dbReference type="Proteomes" id="UP000235965">
    <property type="component" value="Unassembled WGS sequence"/>
</dbReference>